<accession>X0ZAG0</accession>
<proteinExistence type="predicted"/>
<name>X0ZAG0_9ZZZZ</name>
<evidence type="ECO:0000313" key="1">
    <source>
        <dbReference type="EMBL" id="GAG55277.1"/>
    </source>
</evidence>
<organism evidence="1">
    <name type="scientific">marine sediment metagenome</name>
    <dbReference type="NCBI Taxonomy" id="412755"/>
    <lineage>
        <taxon>unclassified sequences</taxon>
        <taxon>metagenomes</taxon>
        <taxon>ecological metagenomes</taxon>
    </lineage>
</organism>
<dbReference type="EMBL" id="BART01005928">
    <property type="protein sequence ID" value="GAG55277.1"/>
    <property type="molecule type" value="Genomic_DNA"/>
</dbReference>
<sequence length="115" mass="12340">SKATNLNAGDTDGLSDIYIHDRDADEDGVFDETGLLDTALVLVSVDSNGNKGNGDSISSSMSSDGRYVVFESKATNLDAGDTDGLSDIYIHDRDADEDGVFDETGLLFLLRFLLR</sequence>
<comment type="caution">
    <text evidence="1">The sequence shown here is derived from an EMBL/GenBank/DDBJ whole genome shotgun (WGS) entry which is preliminary data.</text>
</comment>
<feature type="non-terminal residue" evidence="1">
    <location>
        <position position="1"/>
    </location>
</feature>
<dbReference type="AlphaFoldDB" id="X0ZAG0"/>
<protein>
    <submittedName>
        <fullName evidence="1">Uncharacterized protein</fullName>
    </submittedName>
</protein>
<reference evidence="1" key="1">
    <citation type="journal article" date="2014" name="Front. Microbiol.">
        <title>High frequency of phylogenetically diverse reductive dehalogenase-homologous genes in deep subseafloor sedimentary metagenomes.</title>
        <authorList>
            <person name="Kawai M."/>
            <person name="Futagami T."/>
            <person name="Toyoda A."/>
            <person name="Takaki Y."/>
            <person name="Nishi S."/>
            <person name="Hori S."/>
            <person name="Arai W."/>
            <person name="Tsubouchi T."/>
            <person name="Morono Y."/>
            <person name="Uchiyama I."/>
            <person name="Ito T."/>
            <person name="Fujiyama A."/>
            <person name="Inagaki F."/>
            <person name="Takami H."/>
        </authorList>
    </citation>
    <scope>NUCLEOTIDE SEQUENCE</scope>
    <source>
        <strain evidence="1">Expedition CK06-06</strain>
    </source>
</reference>
<gene>
    <name evidence="1" type="ORF">S01H4_13456</name>
</gene>